<comment type="subcellular location">
    <subcellularLocation>
        <location evidence="1 14">Cytoplasm</location>
    </subcellularLocation>
</comment>
<comment type="similarity">
    <text evidence="3 14">Belongs to the GHMP kinase family. Archaeal shikimate kinase subfamily.</text>
</comment>
<dbReference type="Gene3D" id="3.30.230.10">
    <property type="match status" value="1"/>
</dbReference>
<dbReference type="GO" id="GO:0008652">
    <property type="term" value="P:amino acid biosynthetic process"/>
    <property type="evidence" value="ECO:0007669"/>
    <property type="project" value="UniProtKB-KW"/>
</dbReference>
<dbReference type="OMA" id="WDVLVWT"/>
<keyword evidence="10 14" id="KW-0418">Kinase</keyword>
<evidence type="ECO:0000313" key="18">
    <source>
        <dbReference type="Proteomes" id="UP000646844"/>
    </source>
</evidence>
<evidence type="ECO:0000256" key="14">
    <source>
        <dbReference type="HAMAP-Rule" id="MF_00370"/>
    </source>
</evidence>
<evidence type="ECO:0000256" key="1">
    <source>
        <dbReference type="ARBA" id="ARBA00004496"/>
    </source>
</evidence>
<dbReference type="NCBIfam" id="TIGR01920">
    <property type="entry name" value="Shik_kin_archae"/>
    <property type="match status" value="1"/>
</dbReference>
<dbReference type="InterPro" id="IPR013750">
    <property type="entry name" value="GHMP_kinase_C_dom"/>
</dbReference>
<comment type="pathway">
    <text evidence="2 14">Metabolic intermediate biosynthesis; chorismate biosynthesis; chorismate from D-erythrose 4-phosphate and phosphoenolpyruvate: step 5/7.</text>
</comment>
<evidence type="ECO:0000256" key="12">
    <source>
        <dbReference type="ARBA" id="ARBA00023141"/>
    </source>
</evidence>
<feature type="domain" description="GHMP kinase N-terminal" evidence="15">
    <location>
        <begin position="46"/>
        <end position="127"/>
    </location>
</feature>
<dbReference type="GO" id="GO:0009423">
    <property type="term" value="P:chorismate biosynthetic process"/>
    <property type="evidence" value="ECO:0007669"/>
    <property type="project" value="UniProtKB-UniRule"/>
</dbReference>
<dbReference type="GO" id="GO:0009073">
    <property type="term" value="P:aromatic amino acid family biosynthetic process"/>
    <property type="evidence" value="ECO:0007669"/>
    <property type="project" value="UniProtKB-KW"/>
</dbReference>
<evidence type="ECO:0000256" key="3">
    <source>
        <dbReference type="ARBA" id="ARBA00010202"/>
    </source>
</evidence>
<evidence type="ECO:0000259" key="16">
    <source>
        <dbReference type="Pfam" id="PF08544"/>
    </source>
</evidence>
<keyword evidence="11 14" id="KW-0067">ATP-binding</keyword>
<comment type="caution">
    <text evidence="17">The sequence shown here is derived from an EMBL/GenBank/DDBJ whole genome shotgun (WGS) entry which is preliminary data.</text>
</comment>
<dbReference type="Pfam" id="PF00288">
    <property type="entry name" value="GHMP_kinases_N"/>
    <property type="match status" value="1"/>
</dbReference>
<evidence type="ECO:0000256" key="9">
    <source>
        <dbReference type="ARBA" id="ARBA00022741"/>
    </source>
</evidence>
<feature type="domain" description="GHMP kinase C-terminal" evidence="16">
    <location>
        <begin position="206"/>
        <end position="245"/>
    </location>
</feature>
<dbReference type="GO" id="GO:0005524">
    <property type="term" value="F:ATP binding"/>
    <property type="evidence" value="ECO:0007669"/>
    <property type="project" value="UniProtKB-UniRule"/>
</dbReference>
<dbReference type="RefSeq" id="WP_010980360.1">
    <property type="nucleotide sequence ID" value="NZ_BAABQO010000001.1"/>
</dbReference>
<reference evidence="17" key="1">
    <citation type="journal article" date="2020" name="bioRxiv">
        <title>A rank-normalized archaeal taxonomy based on genome phylogeny resolves widespread incomplete and uneven classifications.</title>
        <authorList>
            <person name="Rinke C."/>
            <person name="Chuvochina M."/>
            <person name="Mussig A.J."/>
            <person name="Chaumeil P.-A."/>
            <person name="Waite D.W."/>
            <person name="Whitman W.B."/>
            <person name="Parks D.H."/>
            <person name="Hugenholtz P."/>
        </authorList>
    </citation>
    <scope>NUCLEOTIDE SEQUENCE</scope>
    <source>
        <strain evidence="17">UBA8838</strain>
    </source>
</reference>
<keyword evidence="9 14" id="KW-0547">Nucleotide-binding</keyword>
<organism evidence="17 18">
    <name type="scientific">Sulfurisphaera tokodaii</name>
    <dbReference type="NCBI Taxonomy" id="111955"/>
    <lineage>
        <taxon>Archaea</taxon>
        <taxon>Thermoproteota</taxon>
        <taxon>Thermoprotei</taxon>
        <taxon>Sulfolobales</taxon>
        <taxon>Sulfolobaceae</taxon>
        <taxon>Sulfurisphaera</taxon>
    </lineage>
</organism>
<dbReference type="HAMAP" id="MF_00370">
    <property type="entry name" value="Shik_kinase_arch"/>
    <property type="match status" value="1"/>
</dbReference>
<evidence type="ECO:0000259" key="15">
    <source>
        <dbReference type="Pfam" id="PF00288"/>
    </source>
</evidence>
<dbReference type="PANTHER" id="PTHR20861">
    <property type="entry name" value="HOMOSERINE/4-DIPHOSPHOCYTIDYL-2-C-METHYL-D-ERYTHRITOL KINASE"/>
    <property type="match status" value="1"/>
</dbReference>
<gene>
    <name evidence="14" type="primary">aroK</name>
    <name evidence="17" type="ORF">HA332_12210</name>
</gene>
<evidence type="ECO:0000256" key="7">
    <source>
        <dbReference type="ARBA" id="ARBA00022605"/>
    </source>
</evidence>
<protein>
    <recommendedName>
        <fullName evidence="5 14">Shikimate kinase</fullName>
        <shortName evidence="14">SK</shortName>
        <ecNumber evidence="4 14">2.7.1.71</ecNumber>
    </recommendedName>
</protein>
<comment type="catalytic activity">
    <reaction evidence="13 14">
        <text>shikimate + ATP = 3-phosphoshikimate + ADP + H(+)</text>
        <dbReference type="Rhea" id="RHEA:13121"/>
        <dbReference type="ChEBI" id="CHEBI:15378"/>
        <dbReference type="ChEBI" id="CHEBI:30616"/>
        <dbReference type="ChEBI" id="CHEBI:36208"/>
        <dbReference type="ChEBI" id="CHEBI:145989"/>
        <dbReference type="ChEBI" id="CHEBI:456216"/>
        <dbReference type="EC" id="2.7.1.71"/>
    </reaction>
</comment>
<evidence type="ECO:0000256" key="13">
    <source>
        <dbReference type="ARBA" id="ARBA00048567"/>
    </source>
</evidence>
<dbReference type="Pfam" id="PF08544">
    <property type="entry name" value="GHMP_kinases_C"/>
    <property type="match status" value="1"/>
</dbReference>
<dbReference type="SUPFAM" id="SSF55060">
    <property type="entry name" value="GHMP Kinase, C-terminal domain"/>
    <property type="match status" value="1"/>
</dbReference>
<sequence>MQTYAGISVVNALPSWYGSSMAVNLTVSVSIKEAEKCKKNDILIDTILNFFHEKYGIPCLDINVESQIPEKSGLKSSSAVSTALIGEISKKFGIEIDVPKYSAILSLKAGVSYTGALDDATSSYYGGVSFTYNKEFKIIDIKDPPELSAIILPRGGRNIKIDLQNLKKYRLIFEEIFRVSRQNIVLGMKLNGILVANILGYDTNEIEVALKKGALAAGITGNGPSIFAVTKIGEEGPIVDALSKFGNVIVTRSVGYVSRD</sequence>
<evidence type="ECO:0000256" key="6">
    <source>
        <dbReference type="ARBA" id="ARBA00022490"/>
    </source>
</evidence>
<dbReference type="UniPathway" id="UPA00053">
    <property type="reaction ID" value="UER00088"/>
</dbReference>
<evidence type="ECO:0000256" key="11">
    <source>
        <dbReference type="ARBA" id="ARBA00022840"/>
    </source>
</evidence>
<accession>A0A832WX13</accession>
<dbReference type="InterPro" id="IPR006204">
    <property type="entry name" value="GHMP_kinase_N_dom"/>
</dbReference>
<evidence type="ECO:0000256" key="5">
    <source>
        <dbReference type="ARBA" id="ARBA00013853"/>
    </source>
</evidence>
<dbReference type="AlphaFoldDB" id="A0A832WX13"/>
<dbReference type="InterPro" id="IPR036554">
    <property type="entry name" value="GHMP_kinase_C_sf"/>
</dbReference>
<dbReference type="Proteomes" id="UP000646844">
    <property type="component" value="Unassembled WGS sequence"/>
</dbReference>
<evidence type="ECO:0000256" key="8">
    <source>
        <dbReference type="ARBA" id="ARBA00022679"/>
    </source>
</evidence>
<evidence type="ECO:0000256" key="4">
    <source>
        <dbReference type="ARBA" id="ARBA00012154"/>
    </source>
</evidence>
<keyword evidence="6 14" id="KW-0963">Cytoplasm</keyword>
<dbReference type="SUPFAM" id="SSF54211">
    <property type="entry name" value="Ribosomal protein S5 domain 2-like"/>
    <property type="match status" value="1"/>
</dbReference>
<dbReference type="EMBL" id="DUJO01000052">
    <property type="protein sequence ID" value="HII75096.1"/>
    <property type="molecule type" value="Genomic_DNA"/>
</dbReference>
<dbReference type="GO" id="GO:0004765">
    <property type="term" value="F:shikimate kinase activity"/>
    <property type="evidence" value="ECO:0007669"/>
    <property type="project" value="UniProtKB-UniRule"/>
</dbReference>
<evidence type="ECO:0000256" key="2">
    <source>
        <dbReference type="ARBA" id="ARBA00004842"/>
    </source>
</evidence>
<dbReference type="EC" id="2.7.1.71" evidence="4 14"/>
<dbReference type="PIRSF" id="PIRSF005758">
    <property type="entry name" value="Shikimt_kin_arch"/>
    <property type="match status" value="1"/>
</dbReference>
<dbReference type="InterPro" id="IPR020568">
    <property type="entry name" value="Ribosomal_Su5_D2-typ_SF"/>
</dbReference>
<dbReference type="GO" id="GO:0005737">
    <property type="term" value="C:cytoplasm"/>
    <property type="evidence" value="ECO:0007669"/>
    <property type="project" value="UniProtKB-SubCell"/>
</dbReference>
<evidence type="ECO:0000256" key="10">
    <source>
        <dbReference type="ARBA" id="ARBA00022777"/>
    </source>
</evidence>
<dbReference type="PANTHER" id="PTHR20861:SF3">
    <property type="entry name" value="SHIKIMATE KINASE"/>
    <property type="match status" value="1"/>
</dbReference>
<dbReference type="InterPro" id="IPR010189">
    <property type="entry name" value="SK_arc"/>
</dbReference>
<keyword evidence="8 14" id="KW-0808">Transferase</keyword>
<dbReference type="InterPro" id="IPR014721">
    <property type="entry name" value="Ribsml_uS5_D2-typ_fold_subgr"/>
</dbReference>
<evidence type="ECO:0000313" key="17">
    <source>
        <dbReference type="EMBL" id="HII75096.1"/>
    </source>
</evidence>
<feature type="binding site" evidence="14">
    <location>
        <begin position="69"/>
        <end position="79"/>
    </location>
    <ligand>
        <name>ATP</name>
        <dbReference type="ChEBI" id="CHEBI:30616"/>
    </ligand>
</feature>
<proteinExistence type="inferred from homology"/>
<name>A0A832WX13_9CREN</name>
<keyword evidence="12 14" id="KW-0057">Aromatic amino acid biosynthesis</keyword>
<keyword evidence="7 14" id="KW-0028">Amino-acid biosynthesis</keyword>
<dbReference type="GeneID" id="1460358"/>